<evidence type="ECO:0000256" key="4">
    <source>
        <dbReference type="ARBA" id="ARBA00022552"/>
    </source>
</evidence>
<evidence type="ECO:0000256" key="7">
    <source>
        <dbReference type="ARBA" id="ARBA00023274"/>
    </source>
</evidence>
<proteinExistence type="inferred from homology"/>
<sequence>MGFSVFSRQLSLHFGVESSDYCSREFGDLHFATVVNLEGNILKGRRSQKSIWDPGRRTTQNGVVSKSKVDESSMENFGLNLLDEDDTALEAVTYSRHFPKRIEAQLQKDWLMVKSTLKEYGIGCHLNLVKCCMTFSTTKTRDPDLIDKARDLLWFFSLAVPASQALKVLNRSHWDVIKLGYQRDGLCSKFGIQREQFLERRKLLSHPSLKEIGDMLMCDFCLDGDIFVALGPIKSVKLAREVVEGSIVSNIHPASRLYIIKTTEMQIQARKLLEDLRL</sequence>
<dbReference type="PANTHER" id="PTHR12581">
    <property type="entry name" value="HIV-1 REV BINDING PROTEIN 2, 3"/>
    <property type="match status" value="1"/>
</dbReference>
<evidence type="ECO:0000259" key="9">
    <source>
        <dbReference type="Pfam" id="PF17903"/>
    </source>
</evidence>
<comment type="subcellular location">
    <subcellularLocation>
        <location evidence="1">Nucleus</location>
        <location evidence="1">Nucleolus</location>
    </subcellularLocation>
</comment>
<keyword evidence="6" id="KW-0539">Nucleus</keyword>
<feature type="domain" description="KRR1 small subunit processome component first KH" evidence="9">
    <location>
        <begin position="98"/>
        <end position="170"/>
    </location>
</feature>
<dbReference type="PANTHER" id="PTHR12581:SF0">
    <property type="entry name" value="KRR1 SMALL SUBUNIT PROCESSOME COMPONENT HOMOLOG"/>
    <property type="match status" value="1"/>
</dbReference>
<dbReference type="InterPro" id="IPR036612">
    <property type="entry name" value="KH_dom_type_1_sf"/>
</dbReference>
<accession>A0AAW1VPA3</accession>
<dbReference type="Pfam" id="PF17903">
    <property type="entry name" value="KH_KRR1_1st"/>
    <property type="match status" value="1"/>
</dbReference>
<keyword evidence="11" id="KW-1185">Reference proteome</keyword>
<evidence type="ECO:0000256" key="5">
    <source>
        <dbReference type="ARBA" id="ARBA00022884"/>
    </source>
</evidence>
<dbReference type="InterPro" id="IPR041174">
    <property type="entry name" value="KRR1-like_KH1"/>
</dbReference>
<keyword evidence="7" id="KW-0687">Ribonucleoprotein</keyword>
<dbReference type="Proteomes" id="UP001457282">
    <property type="component" value="Unassembled WGS sequence"/>
</dbReference>
<protein>
    <recommendedName>
        <fullName evidence="8">KRR-R motif-containing protein 1</fullName>
    </recommendedName>
</protein>
<dbReference type="GO" id="GO:0003723">
    <property type="term" value="F:RNA binding"/>
    <property type="evidence" value="ECO:0007669"/>
    <property type="project" value="UniProtKB-KW"/>
</dbReference>
<evidence type="ECO:0000256" key="3">
    <source>
        <dbReference type="ARBA" id="ARBA00022517"/>
    </source>
</evidence>
<evidence type="ECO:0000313" key="10">
    <source>
        <dbReference type="EMBL" id="KAK9906090.1"/>
    </source>
</evidence>
<dbReference type="InterPro" id="IPR024166">
    <property type="entry name" value="rRNA_assembly_KRR1"/>
</dbReference>
<name>A0AAW1VPA3_RUBAR</name>
<evidence type="ECO:0000256" key="2">
    <source>
        <dbReference type="ARBA" id="ARBA00009344"/>
    </source>
</evidence>
<keyword evidence="3" id="KW-0690">Ribosome biogenesis</keyword>
<dbReference type="Gene3D" id="3.30.1370.10">
    <property type="entry name" value="K Homology domain, type 1"/>
    <property type="match status" value="2"/>
</dbReference>
<evidence type="ECO:0000256" key="6">
    <source>
        <dbReference type="ARBA" id="ARBA00023242"/>
    </source>
</evidence>
<evidence type="ECO:0000256" key="1">
    <source>
        <dbReference type="ARBA" id="ARBA00004604"/>
    </source>
</evidence>
<dbReference type="EMBL" id="JBEDUW010000103">
    <property type="protein sequence ID" value="KAK9906090.1"/>
    <property type="molecule type" value="Genomic_DNA"/>
</dbReference>
<keyword evidence="4" id="KW-0698">rRNA processing</keyword>
<evidence type="ECO:0000256" key="8">
    <source>
        <dbReference type="ARBA" id="ARBA00032993"/>
    </source>
</evidence>
<evidence type="ECO:0000313" key="11">
    <source>
        <dbReference type="Proteomes" id="UP001457282"/>
    </source>
</evidence>
<reference evidence="10 11" key="1">
    <citation type="journal article" date="2023" name="G3 (Bethesda)">
        <title>A chromosome-length genome assembly and annotation of blackberry (Rubus argutus, cv. 'Hillquist').</title>
        <authorList>
            <person name="Bruna T."/>
            <person name="Aryal R."/>
            <person name="Dudchenko O."/>
            <person name="Sargent D.J."/>
            <person name="Mead D."/>
            <person name="Buti M."/>
            <person name="Cavallini A."/>
            <person name="Hytonen T."/>
            <person name="Andres J."/>
            <person name="Pham M."/>
            <person name="Weisz D."/>
            <person name="Mascagni F."/>
            <person name="Usai G."/>
            <person name="Natali L."/>
            <person name="Bassil N."/>
            <person name="Fernandez G.E."/>
            <person name="Lomsadze A."/>
            <person name="Armour M."/>
            <person name="Olukolu B."/>
            <person name="Poorten T."/>
            <person name="Britton C."/>
            <person name="Davik J."/>
            <person name="Ashrafi H."/>
            <person name="Aiden E.L."/>
            <person name="Borodovsky M."/>
            <person name="Worthington M."/>
        </authorList>
    </citation>
    <scope>NUCLEOTIDE SEQUENCE [LARGE SCALE GENOMIC DNA]</scope>
    <source>
        <strain evidence="10">PI 553951</strain>
    </source>
</reference>
<dbReference type="GO" id="GO:0032040">
    <property type="term" value="C:small-subunit processome"/>
    <property type="evidence" value="ECO:0007669"/>
    <property type="project" value="TreeGrafter"/>
</dbReference>
<comment type="similarity">
    <text evidence="2">Belongs to the KRR1 family.</text>
</comment>
<dbReference type="AlphaFoldDB" id="A0AAW1VPA3"/>
<dbReference type="GO" id="GO:0006364">
    <property type="term" value="P:rRNA processing"/>
    <property type="evidence" value="ECO:0007669"/>
    <property type="project" value="UniProtKB-KW"/>
</dbReference>
<organism evidence="10 11">
    <name type="scientific">Rubus argutus</name>
    <name type="common">Southern blackberry</name>
    <dbReference type="NCBI Taxonomy" id="59490"/>
    <lineage>
        <taxon>Eukaryota</taxon>
        <taxon>Viridiplantae</taxon>
        <taxon>Streptophyta</taxon>
        <taxon>Embryophyta</taxon>
        <taxon>Tracheophyta</taxon>
        <taxon>Spermatophyta</taxon>
        <taxon>Magnoliopsida</taxon>
        <taxon>eudicotyledons</taxon>
        <taxon>Gunneridae</taxon>
        <taxon>Pentapetalae</taxon>
        <taxon>rosids</taxon>
        <taxon>fabids</taxon>
        <taxon>Rosales</taxon>
        <taxon>Rosaceae</taxon>
        <taxon>Rosoideae</taxon>
        <taxon>Rosoideae incertae sedis</taxon>
        <taxon>Rubus</taxon>
    </lineage>
</organism>
<keyword evidence="5" id="KW-0694">RNA-binding</keyword>
<gene>
    <name evidence="10" type="ORF">M0R45_000013</name>
</gene>
<comment type="caution">
    <text evidence="10">The sequence shown here is derived from an EMBL/GenBank/DDBJ whole genome shotgun (WGS) entry which is preliminary data.</text>
</comment>